<dbReference type="InterPro" id="IPR049238">
    <property type="entry name" value="DUF6873"/>
</dbReference>
<dbReference type="Pfam" id="PF21778">
    <property type="entry name" value="DUF6873"/>
    <property type="match status" value="1"/>
</dbReference>
<dbReference type="EMBL" id="PDBW01000001">
    <property type="protein sequence ID" value="PFH04028.1"/>
    <property type="molecule type" value="Genomic_DNA"/>
</dbReference>
<reference evidence="2 3" key="1">
    <citation type="submission" date="2017-09" db="EMBL/GenBank/DDBJ databases">
        <title>Evaluation of Pacific Biosciences Sequencing Technology to Finishing C. thermocellum Genome Sequences.</title>
        <authorList>
            <person name="Brown S."/>
        </authorList>
    </citation>
    <scope>NUCLEOTIDE SEQUENCE [LARGE SCALE GENOMIC DNA]</scope>
    <source>
        <strain evidence="2 3">AD2</strain>
    </source>
</reference>
<gene>
    <name evidence="2" type="ORF">M972_112850</name>
</gene>
<evidence type="ECO:0000313" key="3">
    <source>
        <dbReference type="Proteomes" id="UP000223596"/>
    </source>
</evidence>
<dbReference type="AlphaFoldDB" id="A0AB36TJS6"/>
<organism evidence="2 3">
    <name type="scientific">Acetivibrio thermocellus AD2</name>
    <dbReference type="NCBI Taxonomy" id="1138384"/>
    <lineage>
        <taxon>Bacteria</taxon>
        <taxon>Bacillati</taxon>
        <taxon>Bacillota</taxon>
        <taxon>Clostridia</taxon>
        <taxon>Eubacteriales</taxon>
        <taxon>Oscillospiraceae</taxon>
        <taxon>Acetivibrio</taxon>
    </lineage>
</organism>
<comment type="caution">
    <text evidence="2">The sequence shown here is derived from an EMBL/GenBank/DDBJ whole genome shotgun (WGS) entry which is preliminary data.</text>
</comment>
<proteinExistence type="predicted"/>
<feature type="domain" description="DUF6873" evidence="1">
    <location>
        <begin position="18"/>
        <end position="245"/>
    </location>
</feature>
<evidence type="ECO:0000259" key="1">
    <source>
        <dbReference type="Pfam" id="PF21778"/>
    </source>
</evidence>
<sequence length="250" mass="27568">MNYVKVPNIPERKVRLALVDGRISPSLEAGFKDRGIQLIKTEAHSGLYPAVSFHPDAVFHHLGERKIVYAPGVPKKILRELSEWGFLLLKGEAELGPKYPASVYYNAARVGNIVFHNTKYTDKILRENFSKMGIELVHINQGYAKCAISVVNENSIITMDRGIAKVAEKKGIDVLVIEEDAILLPGFKNGFIGGSTGLIDKEKWALAGDMRKLRSCEAIEDFLAQKGVKAVSLSEEPVVDIGTIIPLITE</sequence>
<protein>
    <recommendedName>
        <fullName evidence="1">DUF6873 domain-containing protein</fullName>
    </recommendedName>
</protein>
<name>A0AB36TJS6_ACETH</name>
<dbReference type="Proteomes" id="UP000223596">
    <property type="component" value="Unassembled WGS sequence"/>
</dbReference>
<accession>A0AB36TJS6</accession>
<evidence type="ECO:0000313" key="2">
    <source>
        <dbReference type="EMBL" id="PFH04028.1"/>
    </source>
</evidence>
<dbReference type="RefSeq" id="WP_003514148.1">
    <property type="nucleotide sequence ID" value="NZ_CP013828.1"/>
</dbReference>